<organism evidence="3 4">
    <name type="scientific">Cyanidiococcus yangmingshanensis</name>
    <dbReference type="NCBI Taxonomy" id="2690220"/>
    <lineage>
        <taxon>Eukaryota</taxon>
        <taxon>Rhodophyta</taxon>
        <taxon>Bangiophyceae</taxon>
        <taxon>Cyanidiales</taxon>
        <taxon>Cyanidiaceae</taxon>
        <taxon>Cyanidiococcus</taxon>
    </lineage>
</organism>
<dbReference type="InterPro" id="IPR011042">
    <property type="entry name" value="6-blade_b-propeller_TolB-like"/>
</dbReference>
<protein>
    <submittedName>
        <fullName evidence="3">Uncharacterized protein</fullName>
    </submittedName>
</protein>
<dbReference type="InterPro" id="IPR001258">
    <property type="entry name" value="NHL_repeat"/>
</dbReference>
<evidence type="ECO:0000313" key="4">
    <source>
        <dbReference type="Proteomes" id="UP000530660"/>
    </source>
</evidence>
<dbReference type="Proteomes" id="UP000530660">
    <property type="component" value="Unassembled WGS sequence"/>
</dbReference>
<dbReference type="PANTHER" id="PTHR46388:SF2">
    <property type="entry name" value="NHL REPEAT-CONTAINING PROTEIN 2"/>
    <property type="match status" value="1"/>
</dbReference>
<evidence type="ECO:0000313" key="3">
    <source>
        <dbReference type="EMBL" id="KAF6001260.1"/>
    </source>
</evidence>
<dbReference type="EMBL" id="VWRR01000015">
    <property type="protein sequence ID" value="KAF6001260.1"/>
    <property type="molecule type" value="Genomic_DNA"/>
</dbReference>
<evidence type="ECO:0000256" key="2">
    <source>
        <dbReference type="SAM" id="MobiDB-lite"/>
    </source>
</evidence>
<keyword evidence="4" id="KW-1185">Reference proteome</keyword>
<dbReference type="PANTHER" id="PTHR46388">
    <property type="entry name" value="NHL REPEAT-CONTAINING PROTEIN 2"/>
    <property type="match status" value="1"/>
</dbReference>
<name>A0A7J7IEV8_9RHOD</name>
<accession>A0A7J7IEV8</accession>
<comment type="caution">
    <text evidence="3">The sequence shown here is derived from an EMBL/GenBank/DDBJ whole genome shotgun (WGS) entry which is preliminary data.</text>
</comment>
<sequence length="784" mass="88348">MQRVNFLVTCLEPMKKPTCRETVNDPRLGSARARCVLCSGHGSLHDRLVDRVSLRSTACSGAFSVNRTFTATNDQCHTQEARGYEQKIYLAFSVPYWSRFGTPSLQTSLREQSKHFVVAPAKRKLRHTVACSEPLSDHPRRPFYRFHAPSWYGPLRHFPPGPVHPMDMYGRPSSLSLDEDRKIRPGIKGDSDFDVAMRYCERQPLAPMRVLADALEKAPDTQRIAEWPRDLLWVEYSTDHTQVHLVQPPSDPTVSKCITVLQFFTTENTDCWFGNRFWRNSMLTFREFPAIRFIRIFSGKYETERRASGTELGAERCANESDTHPIRPDWQRIMTALERERLGGLVAIDSERLDFFRAVGAIGWPFYVVLAPTGTVLAKWYQGSPCGGPSMDEENGHILLLDIVLAGAMDYYANELCSTLPPGRFSLLPDFRKPPSFDVPPTTPTGRVFSSHREGPQTVPRSTTNELPRLRYPTKSIIVRRREPLGPTEHSETPGIQLPSRAADPATCQWHAYLVVADTNNDRIVWCRLNEARAAPQPDLHHWGTVEGLSSPRGLCYDSSRDLVYIADTGHHRICRFRIPPASERCGSSWFVAEWVAGTGVAKFDLFGTRKAREQSLAFPWDVVMGPVVPPPAPSTPLETKDAGSPANKPRSVASEALYITNAGLNQIWRVDFFAPRNESELLNPGPRSCRAVCGSGDHRQLDISVEDDQRWHIEPVRALCFVSGLAQPSGLTLVPGNREGHESGEGPFLVFVDSESSSVRFYALGPRTTLYPSRRRICFRRYR</sequence>
<dbReference type="SUPFAM" id="SSF63825">
    <property type="entry name" value="YWTD domain"/>
    <property type="match status" value="1"/>
</dbReference>
<proteinExistence type="predicted"/>
<dbReference type="Gene3D" id="2.120.10.30">
    <property type="entry name" value="TolB, C-terminal domain"/>
    <property type="match status" value="1"/>
</dbReference>
<evidence type="ECO:0000256" key="1">
    <source>
        <dbReference type="ARBA" id="ARBA00022737"/>
    </source>
</evidence>
<keyword evidence="1" id="KW-0677">Repeat</keyword>
<dbReference type="OrthoDB" id="273823at2759"/>
<reference evidence="3 4" key="1">
    <citation type="journal article" date="2020" name="J. Phycol.">
        <title>Comparative genome analysis reveals Cyanidiococcus gen. nov., a new extremophilic red algal genus sister to Cyanidioschyzon (Cyanidioschyzonaceae, Rhodophyta).</title>
        <authorList>
            <person name="Liu S.-L."/>
            <person name="Chiang Y.-R."/>
            <person name="Yoon H.S."/>
            <person name="Fu H.-Y."/>
        </authorList>
    </citation>
    <scope>NUCLEOTIDE SEQUENCE [LARGE SCALE GENOMIC DNA]</scope>
    <source>
        <strain evidence="3 4">THAL066</strain>
    </source>
</reference>
<dbReference type="AlphaFoldDB" id="A0A7J7IEV8"/>
<gene>
    <name evidence="3" type="ORF">F1559_002031</name>
</gene>
<feature type="region of interest" description="Disordered" evidence="2">
    <location>
        <begin position="437"/>
        <end position="467"/>
    </location>
</feature>
<dbReference type="Pfam" id="PF01436">
    <property type="entry name" value="NHL"/>
    <property type="match status" value="1"/>
</dbReference>